<reference evidence="4" key="1">
    <citation type="submission" date="2023-06" db="EMBL/GenBank/DDBJ databases">
        <title>Genome-scale phylogeny and comparative genomics of the fungal order Sordariales.</title>
        <authorList>
            <consortium name="Lawrence Berkeley National Laboratory"/>
            <person name="Hensen N."/>
            <person name="Bonometti L."/>
            <person name="Westerberg I."/>
            <person name="Brannstrom I.O."/>
            <person name="Guillou S."/>
            <person name="Cros-Aarteil S."/>
            <person name="Calhoun S."/>
            <person name="Haridas S."/>
            <person name="Kuo A."/>
            <person name="Mondo S."/>
            <person name="Pangilinan J."/>
            <person name="Riley R."/>
            <person name="Labutti K."/>
            <person name="Andreopoulos B."/>
            <person name="Lipzen A."/>
            <person name="Chen C."/>
            <person name="Yanf M."/>
            <person name="Daum C."/>
            <person name="Ng V."/>
            <person name="Clum A."/>
            <person name="Steindorff A."/>
            <person name="Ohm R."/>
            <person name="Martin F."/>
            <person name="Silar P."/>
            <person name="Natvig D."/>
            <person name="Lalanne C."/>
            <person name="Gautier V."/>
            <person name="Ament-Velasquez S.L."/>
            <person name="Kruys A."/>
            <person name="Hutchinson M.I."/>
            <person name="Powell A.J."/>
            <person name="Barry K."/>
            <person name="Miller A.N."/>
            <person name="Grigoriev I.V."/>
            <person name="Debuchy R."/>
            <person name="Gladieux P."/>
            <person name="Thoren M.H."/>
            <person name="Johannesson H."/>
        </authorList>
    </citation>
    <scope>NUCLEOTIDE SEQUENCE</scope>
    <source>
        <strain evidence="4">CBS 540.89</strain>
    </source>
</reference>
<evidence type="ECO:0000256" key="1">
    <source>
        <dbReference type="SAM" id="MobiDB-lite"/>
    </source>
</evidence>
<dbReference type="PANTHER" id="PTHR33112:SF16">
    <property type="entry name" value="HETEROKARYON INCOMPATIBILITY DOMAIN-CONTAINING PROTEIN"/>
    <property type="match status" value="1"/>
</dbReference>
<feature type="region of interest" description="Disordered" evidence="1">
    <location>
        <begin position="614"/>
        <end position="641"/>
    </location>
</feature>
<sequence>CRNLDPDDSNFVNQNVWVWTLPTPSRATCQVCQFIYDTVISIQPDLVSDPKISANVRLYPGQNRFYFNFFGLFCLQIYTKLGMFISFASRTRIDSCSQTNREPPVSNANSSIEFARRCLEDCQLNHPVCSQRSSRFQPSRLIYCPGTTEQLQLVETGRMADTAVPAEYVALSYCWGSDGFFKTTRATTDNLKQGFGLSLLPKTLQDAVKVTQQLGNEYIWIDALCIIQDDAADWEKESGKMAEVYGNARVTIAALSAASVTEGFLHLERNSELITRTWSDECGSTKLLAAKEGVRTGLHASSLDRDNPWPEVGSLDHYFDPVQTRGWCFQEEVLSRRFIAYSRKEVQWSCRTAMGCQCGPLDSKGNNNLRPRPQTLSLYSNPFGFWAEMISSYSHRDLSFGKDKLPAISGLAREVQRVTSAKYLAGIWLHDLTMSLSWLVPRVSQIKPYPSIYRAPSFSWASIDSPVSMDAQEYLRGLVSLVSWHVDPKGQDPLGEVKQARLTVRGFVHEAILMDSTDTVDGFEFNIRIVNRTTMVRNETDLVRFQIESPAGHEQWSARRAKEWEESEDDGEWGPDVTVWALCLGVDDEFEALEFLVLGQCPTDRTKLERIGFARLNSNDPQPDSDSDDSEAPPFDWKEYHDEITHERHRRTITLV</sequence>
<feature type="domain" description="Heterokaryon incompatibility" evidence="3">
    <location>
        <begin position="168"/>
        <end position="331"/>
    </location>
</feature>
<feature type="non-terminal residue" evidence="4">
    <location>
        <position position="1"/>
    </location>
</feature>
<dbReference type="Proteomes" id="UP001172159">
    <property type="component" value="Unassembled WGS sequence"/>
</dbReference>
<name>A0AA40DZP8_9PEZI</name>
<comment type="caution">
    <text evidence="4">The sequence shown here is derived from an EMBL/GenBank/DDBJ whole genome shotgun (WGS) entry which is preliminary data.</text>
</comment>
<evidence type="ECO:0000313" key="4">
    <source>
        <dbReference type="EMBL" id="KAK0718956.1"/>
    </source>
</evidence>
<protein>
    <submittedName>
        <fullName evidence="4">Heterokaryon incompatibility protein-domain-containing protein</fullName>
    </submittedName>
</protein>
<keyword evidence="2" id="KW-0472">Membrane</keyword>
<evidence type="ECO:0000313" key="5">
    <source>
        <dbReference type="Proteomes" id="UP001172159"/>
    </source>
</evidence>
<keyword evidence="5" id="KW-1185">Reference proteome</keyword>
<organism evidence="4 5">
    <name type="scientific">Apiosordaria backusii</name>
    <dbReference type="NCBI Taxonomy" id="314023"/>
    <lineage>
        <taxon>Eukaryota</taxon>
        <taxon>Fungi</taxon>
        <taxon>Dikarya</taxon>
        <taxon>Ascomycota</taxon>
        <taxon>Pezizomycotina</taxon>
        <taxon>Sordariomycetes</taxon>
        <taxon>Sordariomycetidae</taxon>
        <taxon>Sordariales</taxon>
        <taxon>Lasiosphaeriaceae</taxon>
        <taxon>Apiosordaria</taxon>
    </lineage>
</organism>
<gene>
    <name evidence="4" type="ORF">B0T21DRAFT_425204</name>
</gene>
<keyword evidence="2" id="KW-0812">Transmembrane</keyword>
<dbReference type="InterPro" id="IPR010730">
    <property type="entry name" value="HET"/>
</dbReference>
<accession>A0AA40DZP8</accession>
<evidence type="ECO:0000259" key="3">
    <source>
        <dbReference type="Pfam" id="PF06985"/>
    </source>
</evidence>
<evidence type="ECO:0000256" key="2">
    <source>
        <dbReference type="SAM" id="Phobius"/>
    </source>
</evidence>
<dbReference type="Pfam" id="PF06985">
    <property type="entry name" value="HET"/>
    <property type="match status" value="1"/>
</dbReference>
<dbReference type="EMBL" id="JAUKTV010000013">
    <property type="protein sequence ID" value="KAK0718956.1"/>
    <property type="molecule type" value="Genomic_DNA"/>
</dbReference>
<dbReference type="PANTHER" id="PTHR33112">
    <property type="entry name" value="DOMAIN PROTEIN, PUTATIVE-RELATED"/>
    <property type="match status" value="1"/>
</dbReference>
<dbReference type="AlphaFoldDB" id="A0AA40DZP8"/>
<feature type="transmembrane region" description="Helical" evidence="2">
    <location>
        <begin position="65"/>
        <end position="88"/>
    </location>
</feature>
<keyword evidence="2" id="KW-1133">Transmembrane helix</keyword>
<proteinExistence type="predicted"/>